<reference evidence="4 5" key="1">
    <citation type="journal article" date="1992" name="Lakartidningen">
        <title>[Penicillin V and not amoxicillin is the first choice preparation in acute otitis].</title>
        <authorList>
            <person name="Kamme C."/>
            <person name="Lundgren K."/>
            <person name="Prellner K."/>
        </authorList>
    </citation>
    <scope>NUCLEOTIDE SEQUENCE [LARGE SCALE GENOMIC DNA]</scope>
    <source>
        <strain evidence="3 6">PC3714II</strain>
        <strain evidence="1 5">PC4597II</strain>
        <strain evidence="2 4">PC5099IV</strain>
    </source>
</reference>
<dbReference type="Pfam" id="PF02082">
    <property type="entry name" value="Rrf2"/>
    <property type="match status" value="1"/>
</dbReference>
<dbReference type="Proteomes" id="UP000324574">
    <property type="component" value="Unassembled WGS sequence"/>
</dbReference>
<protein>
    <submittedName>
        <fullName evidence="3">Rrf2 family transcriptional regulator</fullName>
    </submittedName>
</protein>
<dbReference type="EMBL" id="SAYG01000018">
    <property type="protein sequence ID" value="TXJ42682.1"/>
    <property type="molecule type" value="Genomic_DNA"/>
</dbReference>
<evidence type="ECO:0000313" key="6">
    <source>
        <dbReference type="Proteomes" id="UP000324574"/>
    </source>
</evidence>
<keyword evidence="4" id="KW-1185">Reference proteome</keyword>
<evidence type="ECO:0000313" key="1">
    <source>
        <dbReference type="EMBL" id="TXJ23783.1"/>
    </source>
</evidence>
<evidence type="ECO:0000313" key="5">
    <source>
        <dbReference type="Proteomes" id="UP000324336"/>
    </source>
</evidence>
<gene>
    <name evidence="3" type="ORF">EPJ70_12090</name>
    <name evidence="2" type="ORF">EPJ71_09370</name>
    <name evidence="1" type="ORF">EPJ73_07890</name>
</gene>
<dbReference type="PROSITE" id="PS51197">
    <property type="entry name" value="HTH_RRF2_2"/>
    <property type="match status" value="1"/>
</dbReference>
<reference evidence="3" key="2">
    <citation type="submission" date="2019-01" db="EMBL/GenBank/DDBJ databases">
        <authorList>
            <person name="Thorell K."/>
        </authorList>
    </citation>
    <scope>NUCLEOTIDE SEQUENCE</scope>
    <source>
        <strain evidence="3">PC3714II</strain>
        <strain evidence="1">PC4597II</strain>
        <strain evidence="2">PC5099IV</strain>
    </source>
</reference>
<dbReference type="GO" id="GO:0005829">
    <property type="term" value="C:cytosol"/>
    <property type="evidence" value="ECO:0007669"/>
    <property type="project" value="TreeGrafter"/>
</dbReference>
<dbReference type="SUPFAM" id="SSF46785">
    <property type="entry name" value="Winged helix' DNA-binding domain"/>
    <property type="match status" value="1"/>
</dbReference>
<dbReference type="InterPro" id="IPR000944">
    <property type="entry name" value="Tscrpt_reg_Rrf2"/>
</dbReference>
<dbReference type="Proteomes" id="UP000324336">
    <property type="component" value="Unassembled WGS sequence"/>
</dbReference>
<dbReference type="EMBL" id="SAYA01000023">
    <property type="protein sequence ID" value="TXJ23783.1"/>
    <property type="molecule type" value="Genomic_DNA"/>
</dbReference>
<dbReference type="GO" id="GO:0003700">
    <property type="term" value="F:DNA-binding transcription factor activity"/>
    <property type="evidence" value="ECO:0007669"/>
    <property type="project" value="TreeGrafter"/>
</dbReference>
<sequence length="141" mass="15872">MKISSRFTIAVHTLLCILLFKDEKITSIFLAGSIQVNPVIIRNILIQLKKAKIIIVKRGKGGISINKKAKDITLLDIFEAVESLDGKLFSFHKKPNSKCPVGNNITKILLPKLDNIQKSMEKELEKTTLEDIFNSLKNNLK</sequence>
<dbReference type="RefSeq" id="WP_021957681.1">
    <property type="nucleotide sequence ID" value="NZ_SAXZ01000012.1"/>
</dbReference>
<evidence type="ECO:0000313" key="4">
    <source>
        <dbReference type="Proteomes" id="UP000322659"/>
    </source>
</evidence>
<organism evidence="3 6">
    <name type="scientific">Brachyspira aalborgi</name>
    <dbReference type="NCBI Taxonomy" id="29522"/>
    <lineage>
        <taxon>Bacteria</taxon>
        <taxon>Pseudomonadati</taxon>
        <taxon>Spirochaetota</taxon>
        <taxon>Spirochaetia</taxon>
        <taxon>Brachyspirales</taxon>
        <taxon>Brachyspiraceae</taxon>
        <taxon>Brachyspira</taxon>
    </lineage>
</organism>
<dbReference type="InterPro" id="IPR036388">
    <property type="entry name" value="WH-like_DNA-bd_sf"/>
</dbReference>
<dbReference type="Proteomes" id="UP000322659">
    <property type="component" value="Unassembled WGS sequence"/>
</dbReference>
<proteinExistence type="predicted"/>
<comment type="caution">
    <text evidence="3">The sequence shown here is derived from an EMBL/GenBank/DDBJ whole genome shotgun (WGS) entry which is preliminary data.</text>
</comment>
<dbReference type="Gene3D" id="1.10.10.10">
    <property type="entry name" value="Winged helix-like DNA-binding domain superfamily/Winged helix DNA-binding domain"/>
    <property type="match status" value="1"/>
</dbReference>
<evidence type="ECO:0000313" key="2">
    <source>
        <dbReference type="EMBL" id="TXJ32290.1"/>
    </source>
</evidence>
<name>A0A5C8DF41_9SPIR</name>
<dbReference type="EMBL" id="SAXZ01000012">
    <property type="protein sequence ID" value="TXJ32290.1"/>
    <property type="molecule type" value="Genomic_DNA"/>
</dbReference>
<dbReference type="PANTHER" id="PTHR33221">
    <property type="entry name" value="WINGED HELIX-TURN-HELIX TRANSCRIPTIONAL REGULATOR, RRF2 FAMILY"/>
    <property type="match status" value="1"/>
</dbReference>
<accession>A0A5C8DF41</accession>
<dbReference type="AlphaFoldDB" id="A0A5C8DF41"/>
<dbReference type="PANTHER" id="PTHR33221:SF15">
    <property type="entry name" value="HTH-TYPE TRANSCRIPTIONAL REGULATOR YWGB-RELATED"/>
    <property type="match status" value="1"/>
</dbReference>
<evidence type="ECO:0000313" key="3">
    <source>
        <dbReference type="EMBL" id="TXJ42682.1"/>
    </source>
</evidence>
<dbReference type="InterPro" id="IPR036390">
    <property type="entry name" value="WH_DNA-bd_sf"/>
</dbReference>